<evidence type="ECO:0000259" key="6">
    <source>
        <dbReference type="PROSITE" id="PS51296"/>
    </source>
</evidence>
<keyword evidence="8" id="KW-1185">Reference proteome</keyword>
<dbReference type="Pfam" id="PF00355">
    <property type="entry name" value="Rieske"/>
    <property type="match status" value="1"/>
</dbReference>
<evidence type="ECO:0000256" key="4">
    <source>
        <dbReference type="ARBA" id="ARBA00023004"/>
    </source>
</evidence>
<keyword evidence="5" id="KW-0411">Iron-sulfur</keyword>
<keyword evidence="1" id="KW-0001">2Fe-2S</keyword>
<evidence type="ECO:0000256" key="2">
    <source>
        <dbReference type="ARBA" id="ARBA00022723"/>
    </source>
</evidence>
<dbReference type="Proteomes" id="UP000774617">
    <property type="component" value="Unassembled WGS sequence"/>
</dbReference>
<sequence>MTGFVSILLSVFAALVALGVYRYVPGVRSRAKKRGTALVTGPNSGHDVALQAQKASDFPDDWWTGDSLFDLERRAIFSKQWTFISHQSNFTRPGDYHTYELANFPIFLILGKDHVIRAFHNVCRHRAYTITKKKSGSSTVLGCRYHGWSYDTRGRLVKAPAFDNIASFDRSQNGLFEIHTHTTRQGFIFVNLNTTNVSALDAKVVDVVARAWGISERSAPLAVIDVEESLNWKQAVFHMEQAGYLSKVMPTAWHELASKMPFFSGVGNGDVHCILDSHGLNSLHVAAGGRLWYTFSASPISVGQTRFTCHIYLNWPGDNAQSDIAMQIIKDEVQSLLLDARRAPPVLDAAAAELQKGILNDLTTHLKEERKNGKEVWPASRESTVSEKYNQADLLCKQLSCLKPKAVPSIDNWGKLGSRSELDW</sequence>
<proteinExistence type="predicted"/>
<comment type="caution">
    <text evidence="7">The sequence shown here is derived from an EMBL/GenBank/DDBJ whole genome shotgun (WGS) entry which is preliminary data.</text>
</comment>
<dbReference type="PANTHER" id="PTHR43756:SF6">
    <property type="entry name" value="CLUSTER-BINDING PROTEIN, PUTATIVE (AFU_ORTHOLOGUE AFUA_6G03920)-RELATED"/>
    <property type="match status" value="1"/>
</dbReference>
<dbReference type="InterPro" id="IPR017941">
    <property type="entry name" value="Rieske_2Fe-2S"/>
</dbReference>
<dbReference type="CDD" id="cd03469">
    <property type="entry name" value="Rieske_RO_Alpha_N"/>
    <property type="match status" value="1"/>
</dbReference>
<evidence type="ECO:0000313" key="8">
    <source>
        <dbReference type="Proteomes" id="UP000774617"/>
    </source>
</evidence>
<dbReference type="PRINTS" id="PR00090">
    <property type="entry name" value="RNGDIOXGNASE"/>
</dbReference>
<feature type="domain" description="Rieske" evidence="6">
    <location>
        <begin position="81"/>
        <end position="168"/>
    </location>
</feature>
<dbReference type="EMBL" id="JAGTJR010000008">
    <property type="protein sequence ID" value="KAH7055995.1"/>
    <property type="molecule type" value="Genomic_DNA"/>
</dbReference>
<dbReference type="InterPro" id="IPR036922">
    <property type="entry name" value="Rieske_2Fe-2S_sf"/>
</dbReference>
<reference evidence="7 8" key="1">
    <citation type="journal article" date="2021" name="Nat. Commun.">
        <title>Genetic determinants of endophytism in the Arabidopsis root mycobiome.</title>
        <authorList>
            <person name="Mesny F."/>
            <person name="Miyauchi S."/>
            <person name="Thiergart T."/>
            <person name="Pickel B."/>
            <person name="Atanasova L."/>
            <person name="Karlsson M."/>
            <person name="Huettel B."/>
            <person name="Barry K.W."/>
            <person name="Haridas S."/>
            <person name="Chen C."/>
            <person name="Bauer D."/>
            <person name="Andreopoulos W."/>
            <person name="Pangilinan J."/>
            <person name="LaButti K."/>
            <person name="Riley R."/>
            <person name="Lipzen A."/>
            <person name="Clum A."/>
            <person name="Drula E."/>
            <person name="Henrissat B."/>
            <person name="Kohler A."/>
            <person name="Grigoriev I.V."/>
            <person name="Martin F.M."/>
            <person name="Hacquard S."/>
        </authorList>
    </citation>
    <scope>NUCLEOTIDE SEQUENCE [LARGE SCALE GENOMIC DNA]</scope>
    <source>
        <strain evidence="7 8">MPI-SDFR-AT-0080</strain>
    </source>
</reference>
<evidence type="ECO:0000256" key="1">
    <source>
        <dbReference type="ARBA" id="ARBA00022714"/>
    </source>
</evidence>
<keyword evidence="4" id="KW-0408">Iron</keyword>
<evidence type="ECO:0000256" key="3">
    <source>
        <dbReference type="ARBA" id="ARBA00023002"/>
    </source>
</evidence>
<organism evidence="7 8">
    <name type="scientific">Macrophomina phaseolina</name>
    <dbReference type="NCBI Taxonomy" id="35725"/>
    <lineage>
        <taxon>Eukaryota</taxon>
        <taxon>Fungi</taxon>
        <taxon>Dikarya</taxon>
        <taxon>Ascomycota</taxon>
        <taxon>Pezizomycotina</taxon>
        <taxon>Dothideomycetes</taxon>
        <taxon>Dothideomycetes incertae sedis</taxon>
        <taxon>Botryosphaeriales</taxon>
        <taxon>Botryosphaeriaceae</taxon>
        <taxon>Macrophomina</taxon>
    </lineage>
</organism>
<dbReference type="Gene3D" id="3.90.380.10">
    <property type="entry name" value="Naphthalene 1,2-dioxygenase Alpha Subunit, Chain A, domain 1"/>
    <property type="match status" value="1"/>
</dbReference>
<dbReference type="Gene3D" id="2.102.10.10">
    <property type="entry name" value="Rieske [2Fe-2S] iron-sulphur domain"/>
    <property type="match status" value="1"/>
</dbReference>
<dbReference type="PROSITE" id="PS51296">
    <property type="entry name" value="RIESKE"/>
    <property type="match status" value="1"/>
</dbReference>
<evidence type="ECO:0000313" key="7">
    <source>
        <dbReference type="EMBL" id="KAH7055995.1"/>
    </source>
</evidence>
<dbReference type="PANTHER" id="PTHR43756">
    <property type="entry name" value="CHOLINE MONOOXYGENASE, CHLOROPLASTIC"/>
    <property type="match status" value="1"/>
</dbReference>
<dbReference type="InterPro" id="IPR001663">
    <property type="entry name" value="Rng_hydr_dOase-A"/>
</dbReference>
<accession>A0ABQ8GHT7</accession>
<keyword evidence="3" id="KW-0560">Oxidoreductase</keyword>
<name>A0ABQ8GHT7_9PEZI</name>
<evidence type="ECO:0000256" key="5">
    <source>
        <dbReference type="ARBA" id="ARBA00023014"/>
    </source>
</evidence>
<keyword evidence="2" id="KW-0479">Metal-binding</keyword>
<gene>
    <name evidence="7" type="ORF">B0J12DRAFT_438804</name>
</gene>
<protein>
    <submittedName>
        <fullName evidence="7">Iron-sulfur cluster-binding protein</fullName>
    </submittedName>
</protein>
<dbReference type="SUPFAM" id="SSF50022">
    <property type="entry name" value="ISP domain"/>
    <property type="match status" value="1"/>
</dbReference>